<feature type="transmembrane region" description="Helical" evidence="1">
    <location>
        <begin position="54"/>
        <end position="72"/>
    </location>
</feature>
<dbReference type="Proteomes" id="UP000658225">
    <property type="component" value="Unassembled WGS sequence"/>
</dbReference>
<organism evidence="2 3">
    <name type="scientific">Sporosarcina limicola</name>
    <dbReference type="NCBI Taxonomy" id="34101"/>
    <lineage>
        <taxon>Bacteria</taxon>
        <taxon>Bacillati</taxon>
        <taxon>Bacillota</taxon>
        <taxon>Bacilli</taxon>
        <taxon>Bacillales</taxon>
        <taxon>Caryophanaceae</taxon>
        <taxon>Sporosarcina</taxon>
    </lineage>
</organism>
<sequence>MTDKKWADSKIKNLLESMPDIQDSRSKSDILTRLKQDERLTAPSRKNRNKWMPALIAIAALLFLSLLIPSMLRGNEGAMKEVVSEESSAGKMKMKMGTSVDDTGMENSAAMNEAEQAPANFPVARSMVTHSAVYPQDIEGSTVFHLGLAGSAAESVPVIFVIPTSQIAEDFGVAEPTSFELYNMYASRIDEEALGFAEYHPYKGKLSVEGETLIHTLPKGHGYDVASGALAVYSNSLQDTFFGFKQIRFENEDGRTHEFDQAGEPSKPMELKSGNNAYNYYLFEQEQGMELLSSNFSKSYDSLDEALQDMKMKPNDVYSPLIPNDIYFEIVEDKGLTTVKFERHLDLDGMEPKKAMQMIEGMLLTGASFGTQLQFENIVQEQWNGFDFTQPLPIPIGPNPMPFILK</sequence>
<gene>
    <name evidence="2" type="ORF">H4683_001161</name>
</gene>
<dbReference type="AlphaFoldDB" id="A0A927R2M3"/>
<evidence type="ECO:0000256" key="1">
    <source>
        <dbReference type="SAM" id="Phobius"/>
    </source>
</evidence>
<name>A0A927R2M3_9BACL</name>
<proteinExistence type="predicted"/>
<reference evidence="2" key="1">
    <citation type="submission" date="2020-10" db="EMBL/GenBank/DDBJ databases">
        <title>Genomic Encyclopedia of Type Strains, Phase IV (KMG-IV): sequencing the most valuable type-strain genomes for metagenomic binning, comparative biology and taxonomic classification.</title>
        <authorList>
            <person name="Goeker M."/>
        </authorList>
    </citation>
    <scope>NUCLEOTIDE SEQUENCE</scope>
    <source>
        <strain evidence="2">DSM 13886</strain>
    </source>
</reference>
<protein>
    <recommendedName>
        <fullName evidence="4">Sigma-X negative effector</fullName>
    </recommendedName>
</protein>
<keyword evidence="1" id="KW-1133">Transmembrane helix</keyword>
<dbReference type="EMBL" id="JADBEL010000004">
    <property type="protein sequence ID" value="MBE1554086.1"/>
    <property type="molecule type" value="Genomic_DNA"/>
</dbReference>
<evidence type="ECO:0000313" key="2">
    <source>
        <dbReference type="EMBL" id="MBE1554086.1"/>
    </source>
</evidence>
<keyword evidence="1" id="KW-0472">Membrane</keyword>
<comment type="caution">
    <text evidence="2">The sequence shown here is derived from an EMBL/GenBank/DDBJ whole genome shotgun (WGS) entry which is preliminary data.</text>
</comment>
<dbReference type="RefSeq" id="WP_192597875.1">
    <property type="nucleotide sequence ID" value="NZ_JADBEL010000004.1"/>
</dbReference>
<keyword evidence="3" id="KW-1185">Reference proteome</keyword>
<accession>A0A927R2M3</accession>
<evidence type="ECO:0000313" key="3">
    <source>
        <dbReference type="Proteomes" id="UP000658225"/>
    </source>
</evidence>
<evidence type="ECO:0008006" key="4">
    <source>
        <dbReference type="Google" id="ProtNLM"/>
    </source>
</evidence>
<keyword evidence="1" id="KW-0812">Transmembrane</keyword>